<accession>A0A9N6YJK1</accession>
<proteinExistence type="predicted"/>
<protein>
    <submittedName>
        <fullName evidence="1">Protein 3</fullName>
    </submittedName>
</protein>
<name>A0A9N6YJK1_9RHAB</name>
<evidence type="ECO:0000313" key="1">
    <source>
        <dbReference type="EMBL" id="DAZ90834.1"/>
    </source>
</evidence>
<dbReference type="EMBL" id="BK061812">
    <property type="protein sequence ID" value="DAZ90834.1"/>
    <property type="molecule type" value="Viral_cRNA"/>
</dbReference>
<sequence length="170" mass="20000">MDKQIPLQISNQLTICLMPYKASSKLQYLANRVETSEDIIIDTLKENYKKLDDVLKKYSKLKTCWFCDPTERIKVPTIEYNNLWEVLNSPLMRIYSHEDIENFKLSDDEHDIHICLDCITKILFSSKPISLMTTMKDHRYPKMIDLPADYTVELCGEAFSLYTHSTVEYM</sequence>
<reference evidence="1" key="1">
    <citation type="journal article" date="2022" name="bioRxiv">
        <title>Unlocking the hidden genetic diversity of varicosaviruses, the neglected plant rhabdoviruses.</title>
        <authorList>
            <person name="Bejerman N."/>
            <person name="Dietzgen R.G."/>
            <person name="Debat H."/>
        </authorList>
    </citation>
    <scope>NUCLEOTIDE SEQUENCE</scope>
</reference>
<organism evidence="1">
    <name type="scientific">Spinach virus 1_Tur</name>
    <dbReference type="NCBI Taxonomy" id="2977991"/>
    <lineage>
        <taxon>Viruses</taxon>
        <taxon>Riboviria</taxon>
        <taxon>Orthornavirae</taxon>
        <taxon>Negarnaviricota</taxon>
        <taxon>Haploviricotina</taxon>
        <taxon>Monjiviricetes</taxon>
        <taxon>Mononegavirales</taxon>
        <taxon>Rhabdoviridae</taxon>
    </lineage>
</organism>